<dbReference type="Gene3D" id="1.10.10.10">
    <property type="entry name" value="Winged helix-like DNA-binding domain superfamily/Winged helix DNA-binding domain"/>
    <property type="match status" value="1"/>
</dbReference>
<evidence type="ECO:0000259" key="5">
    <source>
        <dbReference type="PROSITE" id="PS50043"/>
    </source>
</evidence>
<evidence type="ECO:0000256" key="3">
    <source>
        <dbReference type="ARBA" id="ARBA00023163"/>
    </source>
</evidence>
<evidence type="ECO:0000256" key="4">
    <source>
        <dbReference type="SAM" id="MobiDB-lite"/>
    </source>
</evidence>
<dbReference type="GO" id="GO:0006355">
    <property type="term" value="P:regulation of DNA-templated transcription"/>
    <property type="evidence" value="ECO:0007669"/>
    <property type="project" value="InterPro"/>
</dbReference>
<dbReference type="GO" id="GO:0003677">
    <property type="term" value="F:DNA binding"/>
    <property type="evidence" value="ECO:0007669"/>
    <property type="project" value="UniProtKB-KW"/>
</dbReference>
<dbReference type="InterPro" id="IPR036388">
    <property type="entry name" value="WH-like_DNA-bd_sf"/>
</dbReference>
<keyword evidence="7" id="KW-1185">Reference proteome</keyword>
<feature type="compositionally biased region" description="Low complexity" evidence="4">
    <location>
        <begin position="285"/>
        <end position="298"/>
    </location>
</feature>
<protein>
    <recommendedName>
        <fullName evidence="5">HTH luxR-type domain-containing protein</fullName>
    </recommendedName>
</protein>
<reference evidence="6" key="1">
    <citation type="journal article" date="2014" name="Int. J. Syst. Evol. Microbiol.">
        <title>Complete genome sequence of Corynebacterium casei LMG S-19264T (=DSM 44701T), isolated from a smear-ripened cheese.</title>
        <authorList>
            <consortium name="US DOE Joint Genome Institute (JGI-PGF)"/>
            <person name="Walter F."/>
            <person name="Albersmeier A."/>
            <person name="Kalinowski J."/>
            <person name="Ruckert C."/>
        </authorList>
    </citation>
    <scope>NUCLEOTIDE SEQUENCE</scope>
    <source>
        <strain evidence="6">CGMCC 4.7110</strain>
    </source>
</reference>
<dbReference type="Pfam" id="PF13191">
    <property type="entry name" value="AAA_16"/>
    <property type="match status" value="1"/>
</dbReference>
<keyword evidence="2" id="KW-0238">DNA-binding</keyword>
<name>A0A917XQB0_9ACTN</name>
<accession>A0A917XQB0</accession>
<keyword evidence="1" id="KW-0805">Transcription regulation</keyword>
<sequence length="942" mass="96783">MPQWHVGPQDRAARQSVHAAELAVLLEELRLAHGGSRTVALSGEPWIGKTRLARLLARQAARQDWAVAWGQPARDGAPYPFHPLVDALDDWAAAAAPAALERLGAGRVRVLARLLPALGGDAETARGLDAHAVPRVLRALLEVVAGPGGLLLVLDDAHRAGPEMAWFAEELVRRPPSAAVLTVLVHRSGPAARELTRIADEDDAVRRVVLRPLPRAAAGQLLPAGLDPLSRELALRDAAGVPGLLRALATAAGPPRDGLPPPGPPDAERPTQAPAPSARPPREPGAPARTAARAVRPAPGGGAAAQDARDGGAAAGVQGGEPPVPAGGPHGLGGLPPAWGGGPPAQAESQAARGKEPPTQGEGPAARGKGPAVRGEEPPARGEGPAVRGEEPPTQAESQAVRREESPGRGGGQGPVVRGGESPGRGRGPVVGGRGDGGGCREVHGVFELAVGAAEWAVGAAPLDLRALSPLARRTMTAAAVVGDPFAVPAVAATAALPVADVLRAVDELHGEGVLRPCSRAGWFRFARPVVRALTYQAAGPAARHVLRERALTALREPGGHGGTAVAALLAEAEVLTGPQAALLAEQAHATVFVRPAWAARAALRVAQRPGAPLSARLLLCRARVVGGRCAEAVGEYARLWPGPGGFGPSPAVWAEAAVWRSRALRLLGARAQARRALRSGPAEERAVLAAAHAELAALLLESGPSTRGSALVAARRAVRAVPRGDVAARGHALALVAAAHAAGGEGGPAREVAGEAEPLLSGLDRWQAAPVVEAWRWLGEAALAGGDPARAGYWFGGGLDLALHHGQRSLLGRLAFGFAQSRLHSGDPVSAVFHSRFAAAEFEQLGAYAHTAASKDLEGVCEHASRRQAEANSQNILSSREREVAMLIGPGLTNQQIASRLDISVKTVETYMARIFKKMGANSRAQVAFLMSGAPTSPSAL</sequence>
<reference evidence="6" key="2">
    <citation type="submission" date="2020-09" db="EMBL/GenBank/DDBJ databases">
        <authorList>
            <person name="Sun Q."/>
            <person name="Zhou Y."/>
        </authorList>
    </citation>
    <scope>NUCLEOTIDE SEQUENCE</scope>
    <source>
        <strain evidence="6">CGMCC 4.7110</strain>
    </source>
</reference>
<dbReference type="SUPFAM" id="SSF52540">
    <property type="entry name" value="P-loop containing nucleoside triphosphate hydrolases"/>
    <property type="match status" value="1"/>
</dbReference>
<dbReference type="SUPFAM" id="SSF46894">
    <property type="entry name" value="C-terminal effector domain of the bipartite response regulators"/>
    <property type="match status" value="1"/>
</dbReference>
<dbReference type="PANTHER" id="PTHR44688:SF16">
    <property type="entry name" value="DNA-BINDING TRANSCRIPTIONAL ACTIVATOR DEVR_DOSR"/>
    <property type="match status" value="1"/>
</dbReference>
<evidence type="ECO:0000256" key="1">
    <source>
        <dbReference type="ARBA" id="ARBA00023015"/>
    </source>
</evidence>
<evidence type="ECO:0000313" key="7">
    <source>
        <dbReference type="Proteomes" id="UP000653411"/>
    </source>
</evidence>
<dbReference type="InterPro" id="IPR041664">
    <property type="entry name" value="AAA_16"/>
</dbReference>
<feature type="compositionally biased region" description="Gly residues" evidence="4">
    <location>
        <begin position="421"/>
        <end position="436"/>
    </location>
</feature>
<organism evidence="6 7">
    <name type="scientific">Streptomyces fuscichromogenes</name>
    <dbReference type="NCBI Taxonomy" id="1324013"/>
    <lineage>
        <taxon>Bacteria</taxon>
        <taxon>Bacillati</taxon>
        <taxon>Actinomycetota</taxon>
        <taxon>Actinomycetes</taxon>
        <taxon>Kitasatosporales</taxon>
        <taxon>Streptomycetaceae</taxon>
        <taxon>Streptomyces</taxon>
    </lineage>
</organism>
<dbReference type="Proteomes" id="UP000653411">
    <property type="component" value="Unassembled WGS sequence"/>
</dbReference>
<evidence type="ECO:0000313" key="6">
    <source>
        <dbReference type="EMBL" id="GGN45914.1"/>
    </source>
</evidence>
<dbReference type="PROSITE" id="PS00622">
    <property type="entry name" value="HTH_LUXR_1"/>
    <property type="match status" value="1"/>
</dbReference>
<evidence type="ECO:0000256" key="2">
    <source>
        <dbReference type="ARBA" id="ARBA00023125"/>
    </source>
</evidence>
<feature type="region of interest" description="Disordered" evidence="4">
    <location>
        <begin position="251"/>
        <end position="436"/>
    </location>
</feature>
<dbReference type="PRINTS" id="PR00038">
    <property type="entry name" value="HTHLUXR"/>
</dbReference>
<dbReference type="CDD" id="cd06170">
    <property type="entry name" value="LuxR_C_like"/>
    <property type="match status" value="1"/>
</dbReference>
<dbReference type="PANTHER" id="PTHR44688">
    <property type="entry name" value="DNA-BINDING TRANSCRIPTIONAL ACTIVATOR DEVR_DOSR"/>
    <property type="match status" value="1"/>
</dbReference>
<gene>
    <name evidence="6" type="ORF">GCM10011578_098330</name>
</gene>
<dbReference type="SMART" id="SM00421">
    <property type="entry name" value="HTH_LUXR"/>
    <property type="match status" value="1"/>
</dbReference>
<proteinExistence type="predicted"/>
<dbReference type="EMBL" id="BMML01000050">
    <property type="protein sequence ID" value="GGN45914.1"/>
    <property type="molecule type" value="Genomic_DNA"/>
</dbReference>
<dbReference type="Gene3D" id="3.40.50.300">
    <property type="entry name" value="P-loop containing nucleotide triphosphate hydrolases"/>
    <property type="match status" value="1"/>
</dbReference>
<dbReference type="InterPro" id="IPR027417">
    <property type="entry name" value="P-loop_NTPase"/>
</dbReference>
<dbReference type="InterPro" id="IPR000792">
    <property type="entry name" value="Tscrpt_reg_LuxR_C"/>
</dbReference>
<keyword evidence="3" id="KW-0804">Transcription</keyword>
<dbReference type="RefSeq" id="WP_189269515.1">
    <property type="nucleotide sequence ID" value="NZ_BMML01000050.1"/>
</dbReference>
<feature type="compositionally biased region" description="Gly residues" evidence="4">
    <location>
        <begin position="328"/>
        <end position="343"/>
    </location>
</feature>
<dbReference type="PROSITE" id="PS50043">
    <property type="entry name" value="HTH_LUXR_2"/>
    <property type="match status" value="1"/>
</dbReference>
<feature type="domain" description="HTH luxR-type" evidence="5">
    <location>
        <begin position="871"/>
        <end position="934"/>
    </location>
</feature>
<dbReference type="Pfam" id="PF00196">
    <property type="entry name" value="GerE"/>
    <property type="match status" value="1"/>
</dbReference>
<comment type="caution">
    <text evidence="6">The sequence shown here is derived from an EMBL/GenBank/DDBJ whole genome shotgun (WGS) entry which is preliminary data.</text>
</comment>
<dbReference type="InterPro" id="IPR016032">
    <property type="entry name" value="Sig_transdc_resp-reg_C-effctor"/>
</dbReference>
<dbReference type="AlphaFoldDB" id="A0A917XQB0"/>